<protein>
    <submittedName>
        <fullName evidence="2">Uncharacterized protein</fullName>
    </submittedName>
</protein>
<dbReference type="AlphaFoldDB" id="A0A401GUZ8"/>
<feature type="region of interest" description="Disordered" evidence="1">
    <location>
        <begin position="218"/>
        <end position="246"/>
    </location>
</feature>
<dbReference type="OrthoDB" id="2795339at2759"/>
<dbReference type="RefSeq" id="XP_027616923.1">
    <property type="nucleotide sequence ID" value="XM_027761122.1"/>
</dbReference>
<organism evidence="2 3">
    <name type="scientific">Sparassis crispa</name>
    <dbReference type="NCBI Taxonomy" id="139825"/>
    <lineage>
        <taxon>Eukaryota</taxon>
        <taxon>Fungi</taxon>
        <taxon>Dikarya</taxon>
        <taxon>Basidiomycota</taxon>
        <taxon>Agaricomycotina</taxon>
        <taxon>Agaricomycetes</taxon>
        <taxon>Polyporales</taxon>
        <taxon>Sparassidaceae</taxon>
        <taxon>Sparassis</taxon>
    </lineage>
</organism>
<dbReference type="GeneID" id="38782927"/>
<evidence type="ECO:0000256" key="1">
    <source>
        <dbReference type="SAM" id="MobiDB-lite"/>
    </source>
</evidence>
<keyword evidence="3" id="KW-1185">Reference proteome</keyword>
<comment type="caution">
    <text evidence="2">The sequence shown here is derived from an EMBL/GenBank/DDBJ whole genome shotgun (WGS) entry which is preliminary data.</text>
</comment>
<proteinExistence type="predicted"/>
<name>A0A401GUZ8_9APHY</name>
<reference evidence="2 3" key="1">
    <citation type="journal article" date="2018" name="Sci. Rep.">
        <title>Genome sequence of the cauliflower mushroom Sparassis crispa (Hanabiratake) and its association with beneficial usage.</title>
        <authorList>
            <person name="Kiyama R."/>
            <person name="Furutani Y."/>
            <person name="Kawaguchi K."/>
            <person name="Nakanishi T."/>
        </authorList>
    </citation>
    <scope>NUCLEOTIDE SEQUENCE [LARGE SCALE GENOMIC DNA]</scope>
</reference>
<gene>
    <name evidence="2" type="ORF">SCP_0805340</name>
</gene>
<dbReference type="Proteomes" id="UP000287166">
    <property type="component" value="Unassembled WGS sequence"/>
</dbReference>
<feature type="compositionally biased region" description="Low complexity" evidence="1">
    <location>
        <begin position="223"/>
        <end position="232"/>
    </location>
</feature>
<accession>A0A401GUZ8</accession>
<dbReference type="InParanoid" id="A0A401GUZ8"/>
<sequence length="246" mass="27652">MAAPTVQARYPPSIDRPGTRRDDVVIPSISIAEPCTREQWLSMKDLPPMSSLPRVLVPNPKAVLRPPIMHYGWYANEEALLKHARHTRVGLTLPGTVSMLEIFLRIATGQRVEDVRHEDDDDRYDDRPQNLSNLQKIAMMQLALTDIVRTLDPSWPRGALMIMDTFTSDERFVVSLYTNHALEKAPSPEQIEALRVRLGESEPPKWYLDRTVWGWAPEGWPRGPASGPAGPSTLLPNNASDNTSTD</sequence>
<evidence type="ECO:0000313" key="2">
    <source>
        <dbReference type="EMBL" id="GBE86010.1"/>
    </source>
</evidence>
<evidence type="ECO:0000313" key="3">
    <source>
        <dbReference type="Proteomes" id="UP000287166"/>
    </source>
</evidence>
<dbReference type="EMBL" id="BFAD01000008">
    <property type="protein sequence ID" value="GBE86010.1"/>
    <property type="molecule type" value="Genomic_DNA"/>
</dbReference>
<feature type="compositionally biased region" description="Polar residues" evidence="1">
    <location>
        <begin position="234"/>
        <end position="246"/>
    </location>
</feature>